<name>A0AAW1Y0U9_RUBAR</name>
<proteinExistence type="predicted"/>
<evidence type="ECO:0000313" key="1">
    <source>
        <dbReference type="EMBL" id="KAK9941804.1"/>
    </source>
</evidence>
<dbReference type="AlphaFoldDB" id="A0AAW1Y0U9"/>
<comment type="caution">
    <text evidence="1">The sequence shown here is derived from an EMBL/GenBank/DDBJ whole genome shotgun (WGS) entry which is preliminary data.</text>
</comment>
<dbReference type="Proteomes" id="UP001457282">
    <property type="component" value="Unassembled WGS sequence"/>
</dbReference>
<accession>A0AAW1Y0U9</accession>
<sequence length="122" mass="12653">MAAHCITTISHGLLKPRLTLSGLSIAAGKSHFTAAATTPDHHHSAIHELLCSNQSTPVLCTHLTLITSTTTSIAAAADTPISRASLIRHHLQSTEPPHPSLGIVPAISSSQSFTATQAQPPS</sequence>
<protein>
    <submittedName>
        <fullName evidence="1">Uncharacterized protein</fullName>
    </submittedName>
</protein>
<gene>
    <name evidence="1" type="ORF">M0R45_007498</name>
</gene>
<evidence type="ECO:0000313" key="2">
    <source>
        <dbReference type="Proteomes" id="UP001457282"/>
    </source>
</evidence>
<organism evidence="1 2">
    <name type="scientific">Rubus argutus</name>
    <name type="common">Southern blackberry</name>
    <dbReference type="NCBI Taxonomy" id="59490"/>
    <lineage>
        <taxon>Eukaryota</taxon>
        <taxon>Viridiplantae</taxon>
        <taxon>Streptophyta</taxon>
        <taxon>Embryophyta</taxon>
        <taxon>Tracheophyta</taxon>
        <taxon>Spermatophyta</taxon>
        <taxon>Magnoliopsida</taxon>
        <taxon>eudicotyledons</taxon>
        <taxon>Gunneridae</taxon>
        <taxon>Pentapetalae</taxon>
        <taxon>rosids</taxon>
        <taxon>fabids</taxon>
        <taxon>Rosales</taxon>
        <taxon>Rosaceae</taxon>
        <taxon>Rosoideae</taxon>
        <taxon>Rosoideae incertae sedis</taxon>
        <taxon>Rubus</taxon>
    </lineage>
</organism>
<dbReference type="EMBL" id="JBEDUW010000002">
    <property type="protein sequence ID" value="KAK9941804.1"/>
    <property type="molecule type" value="Genomic_DNA"/>
</dbReference>
<reference evidence="1 2" key="1">
    <citation type="journal article" date="2023" name="G3 (Bethesda)">
        <title>A chromosome-length genome assembly and annotation of blackberry (Rubus argutus, cv. 'Hillquist').</title>
        <authorList>
            <person name="Bruna T."/>
            <person name="Aryal R."/>
            <person name="Dudchenko O."/>
            <person name="Sargent D.J."/>
            <person name="Mead D."/>
            <person name="Buti M."/>
            <person name="Cavallini A."/>
            <person name="Hytonen T."/>
            <person name="Andres J."/>
            <person name="Pham M."/>
            <person name="Weisz D."/>
            <person name="Mascagni F."/>
            <person name="Usai G."/>
            <person name="Natali L."/>
            <person name="Bassil N."/>
            <person name="Fernandez G.E."/>
            <person name="Lomsadze A."/>
            <person name="Armour M."/>
            <person name="Olukolu B."/>
            <person name="Poorten T."/>
            <person name="Britton C."/>
            <person name="Davik J."/>
            <person name="Ashrafi H."/>
            <person name="Aiden E.L."/>
            <person name="Borodovsky M."/>
            <person name="Worthington M."/>
        </authorList>
    </citation>
    <scope>NUCLEOTIDE SEQUENCE [LARGE SCALE GENOMIC DNA]</scope>
    <source>
        <strain evidence="1">PI 553951</strain>
    </source>
</reference>
<keyword evidence="2" id="KW-1185">Reference proteome</keyword>